<reference evidence="5 6" key="1">
    <citation type="journal article" date="2012" name="J. Bacteriol.">
        <title>Genome Sequence of Nitratireductor pacificus Type Strain pht-3B.</title>
        <authorList>
            <person name="Lai Q."/>
            <person name="Li G."/>
            <person name="Shao Z."/>
        </authorList>
    </citation>
    <scope>NUCLEOTIDE SEQUENCE [LARGE SCALE GENOMIC DNA]</scope>
    <source>
        <strain evidence="6">pht-3B</strain>
    </source>
</reference>
<keyword evidence="6" id="KW-1185">Reference proteome</keyword>
<gene>
    <name evidence="5" type="ORF">NA2_04596</name>
</gene>
<dbReference type="AlphaFoldDB" id="K2LQJ0"/>
<keyword evidence="3" id="KW-0813">Transport</keyword>
<evidence type="ECO:0000259" key="4">
    <source>
        <dbReference type="Pfam" id="PF13458"/>
    </source>
</evidence>
<dbReference type="EMBL" id="AMRM01000004">
    <property type="protein sequence ID" value="EKF20039.1"/>
    <property type="molecule type" value="Genomic_DNA"/>
</dbReference>
<evidence type="ECO:0000256" key="3">
    <source>
        <dbReference type="ARBA" id="ARBA00022970"/>
    </source>
</evidence>
<protein>
    <recommendedName>
        <fullName evidence="4">Leucine-binding protein domain-containing protein</fullName>
    </recommendedName>
</protein>
<dbReference type="Gene3D" id="3.40.50.2300">
    <property type="match status" value="2"/>
</dbReference>
<dbReference type="eggNOG" id="COG3107">
    <property type="taxonomic scope" value="Bacteria"/>
</dbReference>
<organism evidence="5 6">
    <name type="scientific">Nitratireductor pacificus pht-3B</name>
    <dbReference type="NCBI Taxonomy" id="391937"/>
    <lineage>
        <taxon>Bacteria</taxon>
        <taxon>Pseudomonadati</taxon>
        <taxon>Pseudomonadota</taxon>
        <taxon>Alphaproteobacteria</taxon>
        <taxon>Hyphomicrobiales</taxon>
        <taxon>Phyllobacteriaceae</taxon>
        <taxon>Nitratireductor</taxon>
    </lineage>
</organism>
<dbReference type="Proteomes" id="UP000006786">
    <property type="component" value="Unassembled WGS sequence"/>
</dbReference>
<dbReference type="STRING" id="391937.NA2_04596"/>
<dbReference type="InterPro" id="IPR051010">
    <property type="entry name" value="BCAA_transport"/>
</dbReference>
<accession>K2LQJ0</accession>
<dbReference type="PANTHER" id="PTHR30483">
    <property type="entry name" value="LEUCINE-SPECIFIC-BINDING PROTEIN"/>
    <property type="match status" value="1"/>
</dbReference>
<comment type="similarity">
    <text evidence="1">Belongs to the leucine-binding protein family.</text>
</comment>
<dbReference type="CDD" id="cd06339">
    <property type="entry name" value="PBP1_YraM_LppC_lipoprotein-like"/>
    <property type="match status" value="1"/>
</dbReference>
<evidence type="ECO:0000256" key="1">
    <source>
        <dbReference type="ARBA" id="ARBA00010062"/>
    </source>
</evidence>
<evidence type="ECO:0000313" key="6">
    <source>
        <dbReference type="Proteomes" id="UP000006786"/>
    </source>
</evidence>
<dbReference type="InterPro" id="IPR028081">
    <property type="entry name" value="Leu-bd"/>
</dbReference>
<dbReference type="PROSITE" id="PS51257">
    <property type="entry name" value="PROKAR_LIPOPROTEIN"/>
    <property type="match status" value="1"/>
</dbReference>
<evidence type="ECO:0000313" key="5">
    <source>
        <dbReference type="EMBL" id="EKF20039.1"/>
    </source>
</evidence>
<dbReference type="GO" id="GO:0006865">
    <property type="term" value="P:amino acid transport"/>
    <property type="evidence" value="ECO:0007669"/>
    <property type="project" value="UniProtKB-KW"/>
</dbReference>
<dbReference type="PATRIC" id="fig|391937.3.peg.947"/>
<evidence type="ECO:0000256" key="2">
    <source>
        <dbReference type="ARBA" id="ARBA00022729"/>
    </source>
</evidence>
<name>K2LQJ0_9HYPH</name>
<keyword evidence="3" id="KW-0029">Amino-acid transport</keyword>
<proteinExistence type="inferred from homology"/>
<dbReference type="Pfam" id="PF13458">
    <property type="entry name" value="Peripla_BP_6"/>
    <property type="match status" value="1"/>
</dbReference>
<sequence>MMRQMSVWNSAGRRKVALAAVLSGLLGIGGCVGGDVPYGLPASDSQQTLAPQPAAPGPRLPATGEIVGSGATRVALLLPLSGEGNAARIAAELKNAAVLAMGDVGPEALELVIKDTSGTQEGAGAAAAQAVAEGSAAVLGPLFSANVRAATPALSSAGIPMIAFSSDRAAAAPGVYLNAFLPQGVVERTLRYATGQGVRSVVAILPNGPAGDIAEAEARRTLLSAGGDLTAVARYAYDNASVYEAVGSVADAVRAADAVFIPDGGTSPATIVSTMTESGIDLSQKKLLGTGQWTTANLGDPGLQGAWFADTDQGRVAGYRQRYQARFGAEPSLTSALAYDTVILVANIAKGAGGIPRNAIENPVGFSGYTGVFRFSRDGATERGYAVYEVRNGAAQIIDPAPTRFAGGS</sequence>
<dbReference type="InterPro" id="IPR028082">
    <property type="entry name" value="Peripla_BP_I"/>
</dbReference>
<comment type="caution">
    <text evidence="5">The sequence shown here is derived from an EMBL/GenBank/DDBJ whole genome shotgun (WGS) entry which is preliminary data.</text>
</comment>
<dbReference type="SUPFAM" id="SSF53822">
    <property type="entry name" value="Periplasmic binding protein-like I"/>
    <property type="match status" value="1"/>
</dbReference>
<feature type="domain" description="Leucine-binding protein" evidence="4">
    <location>
        <begin position="73"/>
        <end position="393"/>
    </location>
</feature>
<dbReference type="PANTHER" id="PTHR30483:SF6">
    <property type="entry name" value="PERIPLASMIC BINDING PROTEIN OF ABC TRANSPORTER FOR NATURAL AMINO ACIDS"/>
    <property type="match status" value="1"/>
</dbReference>
<keyword evidence="2" id="KW-0732">Signal</keyword>